<dbReference type="Proteomes" id="UP000095286">
    <property type="component" value="Unplaced"/>
</dbReference>
<name>A0AC35TZR5_9BILA</name>
<reference evidence="2" key="1">
    <citation type="submission" date="2016-11" db="UniProtKB">
        <authorList>
            <consortium name="WormBaseParasite"/>
        </authorList>
    </citation>
    <scope>IDENTIFICATION</scope>
    <source>
        <strain evidence="2">KR3021</strain>
    </source>
</reference>
<sequence>MSIYPTSNYDKFKFVLKYLRLLDGGGAFMLGVMIQGQFVPGLNFATSHGVCQRLNNELCSKIIIASCINVTIIVIGGAAFINLMRYNVFCRKADLLTTSIYDKIIFLCVFVIGPIAVFATCYEFQVYKGRDILGFQLDPSEYEDYKIFFTPEYTLYEIPINSDLNVFSYAVIFMVVTSVIIFLTGIYYYLRIEWSLKQARKEAQIDTATAMRHYRQLRKPLPEKRRSEELARGTQCPSMSFAAYTY</sequence>
<evidence type="ECO:0000313" key="2">
    <source>
        <dbReference type="WBParaSite" id="RSKR_0000626150.1"/>
    </source>
</evidence>
<organism evidence="1 2">
    <name type="scientific">Rhabditophanes sp. KR3021</name>
    <dbReference type="NCBI Taxonomy" id="114890"/>
    <lineage>
        <taxon>Eukaryota</taxon>
        <taxon>Metazoa</taxon>
        <taxon>Ecdysozoa</taxon>
        <taxon>Nematoda</taxon>
        <taxon>Chromadorea</taxon>
        <taxon>Rhabditida</taxon>
        <taxon>Tylenchina</taxon>
        <taxon>Panagrolaimomorpha</taxon>
        <taxon>Strongyloidoidea</taxon>
        <taxon>Alloionematidae</taxon>
        <taxon>Rhabditophanes</taxon>
    </lineage>
</organism>
<accession>A0AC35TZR5</accession>
<dbReference type="WBParaSite" id="RSKR_0000626150.1">
    <property type="protein sequence ID" value="RSKR_0000626150.1"/>
    <property type="gene ID" value="RSKR_0000626150"/>
</dbReference>
<protein>
    <submittedName>
        <fullName evidence="2">7TM_GPCR_Srx domain-containing protein</fullName>
    </submittedName>
</protein>
<evidence type="ECO:0000313" key="1">
    <source>
        <dbReference type="Proteomes" id="UP000095286"/>
    </source>
</evidence>
<proteinExistence type="predicted"/>